<comment type="caution">
    <text evidence="3">The sequence shown here is derived from an EMBL/GenBank/DDBJ whole genome shotgun (WGS) entry which is preliminary data.</text>
</comment>
<dbReference type="GO" id="GO:0009543">
    <property type="term" value="C:chloroplast thylakoid lumen"/>
    <property type="evidence" value="ECO:0007669"/>
    <property type="project" value="TreeGrafter"/>
</dbReference>
<organism evidence="3 4">
    <name type="scientific">[Myrmecia] bisecta</name>
    <dbReference type="NCBI Taxonomy" id="41462"/>
    <lineage>
        <taxon>Eukaryota</taxon>
        <taxon>Viridiplantae</taxon>
        <taxon>Chlorophyta</taxon>
        <taxon>core chlorophytes</taxon>
        <taxon>Trebouxiophyceae</taxon>
        <taxon>Trebouxiales</taxon>
        <taxon>Trebouxiaceae</taxon>
        <taxon>Myrmecia</taxon>
    </lineage>
</organism>
<keyword evidence="1" id="KW-0697">Rotamase</keyword>
<dbReference type="Proteomes" id="UP001489004">
    <property type="component" value="Unassembled WGS sequence"/>
</dbReference>
<dbReference type="Pfam" id="PF00254">
    <property type="entry name" value="FKBP_C"/>
    <property type="match status" value="1"/>
</dbReference>
<dbReference type="InterPro" id="IPR001179">
    <property type="entry name" value="PPIase_FKBP_dom"/>
</dbReference>
<keyword evidence="1" id="KW-0413">Isomerase</keyword>
<feature type="domain" description="PPIase FKBP-type" evidence="2">
    <location>
        <begin position="62"/>
        <end position="180"/>
    </location>
</feature>
<gene>
    <name evidence="3" type="ORF">WJX72_006919</name>
</gene>
<dbReference type="PANTHER" id="PTHR47862">
    <property type="entry name" value="PEPTIDYL-PROLYL CIS-TRANS ISOMERASE FKBP18, CHLOROPLASTIC"/>
    <property type="match status" value="1"/>
</dbReference>
<accession>A0AAW1QR87</accession>
<reference evidence="3 4" key="1">
    <citation type="journal article" date="2024" name="Nat. Commun.">
        <title>Phylogenomics reveals the evolutionary origins of lichenization in chlorophyte algae.</title>
        <authorList>
            <person name="Puginier C."/>
            <person name="Libourel C."/>
            <person name="Otte J."/>
            <person name="Skaloud P."/>
            <person name="Haon M."/>
            <person name="Grisel S."/>
            <person name="Petersen M."/>
            <person name="Berrin J.G."/>
            <person name="Delaux P.M."/>
            <person name="Dal Grande F."/>
            <person name="Keller J."/>
        </authorList>
    </citation>
    <scope>NUCLEOTIDE SEQUENCE [LARGE SCALE GENOMIC DNA]</scope>
    <source>
        <strain evidence="3 4">SAG 2043</strain>
    </source>
</reference>
<evidence type="ECO:0000313" key="3">
    <source>
        <dbReference type="EMBL" id="KAK9824005.1"/>
    </source>
</evidence>
<comment type="catalytic activity">
    <reaction evidence="1">
        <text>[protein]-peptidylproline (omega=180) = [protein]-peptidylproline (omega=0)</text>
        <dbReference type="Rhea" id="RHEA:16237"/>
        <dbReference type="Rhea" id="RHEA-COMP:10747"/>
        <dbReference type="Rhea" id="RHEA-COMP:10748"/>
        <dbReference type="ChEBI" id="CHEBI:83833"/>
        <dbReference type="ChEBI" id="CHEBI:83834"/>
        <dbReference type="EC" id="5.2.1.8"/>
    </reaction>
</comment>
<evidence type="ECO:0000313" key="4">
    <source>
        <dbReference type="Proteomes" id="UP001489004"/>
    </source>
</evidence>
<dbReference type="AlphaFoldDB" id="A0AAW1QR87"/>
<evidence type="ECO:0000259" key="2">
    <source>
        <dbReference type="PROSITE" id="PS50059"/>
    </source>
</evidence>
<name>A0AAW1QR87_9CHLO</name>
<dbReference type="EC" id="5.2.1.8" evidence="1"/>
<dbReference type="PANTHER" id="PTHR47862:SF1">
    <property type="entry name" value="PEPTIDYL-PROLYL CIS-TRANS ISOMERASE FKBP18, CHLOROPLASTIC"/>
    <property type="match status" value="1"/>
</dbReference>
<keyword evidence="4" id="KW-1185">Reference proteome</keyword>
<dbReference type="GO" id="GO:0003755">
    <property type="term" value="F:peptidyl-prolyl cis-trans isomerase activity"/>
    <property type="evidence" value="ECO:0007669"/>
    <property type="project" value="UniProtKB-KW"/>
</dbReference>
<dbReference type="InterPro" id="IPR046357">
    <property type="entry name" value="PPIase_dom_sf"/>
</dbReference>
<sequence>MSACSCHTSTTISGSSWVSRLVPRFKKELKRRKIPLEEYSTTEDGLQYYDLAPGSGQEVIKGSQVSVHFDCMYKGIDVVSSRSARLLGGNRSIAEPFQFTAGKPVSGQGAKKINDSANGLFAGSGGPKPPPGLGLAVVGMKVGGKRSIILPADQGYGAEGLQEIPPNSTFELQVEVLSAQ</sequence>
<proteinExistence type="predicted"/>
<protein>
    <recommendedName>
        <fullName evidence="1">peptidylprolyl isomerase</fullName>
        <ecNumber evidence="1">5.2.1.8</ecNumber>
    </recommendedName>
</protein>
<evidence type="ECO:0000256" key="1">
    <source>
        <dbReference type="PROSITE-ProRule" id="PRU00277"/>
    </source>
</evidence>
<dbReference type="PROSITE" id="PS50059">
    <property type="entry name" value="FKBP_PPIASE"/>
    <property type="match status" value="1"/>
</dbReference>
<dbReference type="EMBL" id="JALJOR010000002">
    <property type="protein sequence ID" value="KAK9824005.1"/>
    <property type="molecule type" value="Genomic_DNA"/>
</dbReference>
<dbReference type="InterPro" id="IPR044180">
    <property type="entry name" value="FKBP18-like"/>
</dbReference>
<dbReference type="SUPFAM" id="SSF54534">
    <property type="entry name" value="FKBP-like"/>
    <property type="match status" value="1"/>
</dbReference>
<dbReference type="Gene3D" id="3.10.50.40">
    <property type="match status" value="1"/>
</dbReference>